<feature type="domain" description="Sulfatase N-terminal" evidence="4">
    <location>
        <begin position="26"/>
        <end position="379"/>
    </location>
</feature>
<dbReference type="Proteomes" id="UP000366872">
    <property type="component" value="Unassembled WGS sequence"/>
</dbReference>
<keyword evidence="2" id="KW-0378">Hydrolase</keyword>
<dbReference type="Pfam" id="PF00884">
    <property type="entry name" value="Sulfatase"/>
    <property type="match status" value="1"/>
</dbReference>
<evidence type="ECO:0000313" key="6">
    <source>
        <dbReference type="Proteomes" id="UP000366872"/>
    </source>
</evidence>
<sequence length="637" mass="70134">MKNVFKWILCGLVFAGSVAVAVEQRPNILIIFADDLGYGDVGCYGATKLKTPHIDRIAKAGVRFTNAYTPSSTCSQSRVSLLTGRYWWRSPLHPPKGVIAPAGPNALLEKGIEPLPKFFQQNGYRTAAFGKWHVGVGYGETYTDRYDWNRPTIEGGPLASGFDYFFGLAANVVNEPAFYIENDTFVGRGPNDRIEVNGKKVTPWTPDVLYKEDEVGQDTARKAVEYIESAPTDKPLFLYFASTVPHKPITPGTPFVGSSECGVYGDFVQELDWQVGELIGALRKTGRLDNTMIIFTSDNGAVVAKDEEFAKKWHLEPMWETYAAGHLSNGELRDGKHAVYDGGSRVPFVVSWPKHIPAGKKTEGLFCLTDVYATVADLFETPVPESAIDSQSFWPVWSGKSVASPRETVPARTSNSIFSIREGKWKYIEHDPANPTKRVSENSDQLYDLENDPAEKNNVFSQYPEVAERLKRELSKVKPATKAVKPSAGNLLLEGSFDKMKGSKLPSGWQLKTFKKGSDIGSASVEAVKDGGNPCLKFTCEGGKWSLISRAVDAQVGATYTLTLRTKALDSPTPATLYLVSPWELVEQKDGVIPTEWTTVTMTVKADKLRKGNNLLMRVDLDGTGSILIDDVTLISE</sequence>
<feature type="chain" id="PRO_5028849371" evidence="3">
    <location>
        <begin position="22"/>
        <end position="637"/>
    </location>
</feature>
<dbReference type="AlphaFoldDB" id="A0A6C2U0Z5"/>
<keyword evidence="3" id="KW-0732">Signal</keyword>
<name>A0A6C2U0Z5_PONDE</name>
<dbReference type="SUPFAM" id="SSF53649">
    <property type="entry name" value="Alkaline phosphatase-like"/>
    <property type="match status" value="1"/>
</dbReference>
<dbReference type="GO" id="GO:0004065">
    <property type="term" value="F:arylsulfatase activity"/>
    <property type="evidence" value="ECO:0007669"/>
    <property type="project" value="TreeGrafter"/>
</dbReference>
<protein>
    <submittedName>
        <fullName evidence="5">Arylsulfatase</fullName>
    </submittedName>
</protein>
<dbReference type="CDD" id="cd16143">
    <property type="entry name" value="ARS_like"/>
    <property type="match status" value="1"/>
</dbReference>
<dbReference type="Gene3D" id="2.60.120.260">
    <property type="entry name" value="Galactose-binding domain-like"/>
    <property type="match status" value="1"/>
</dbReference>
<dbReference type="Gene3D" id="3.40.720.10">
    <property type="entry name" value="Alkaline Phosphatase, subunit A"/>
    <property type="match status" value="1"/>
</dbReference>
<evidence type="ECO:0000256" key="3">
    <source>
        <dbReference type="SAM" id="SignalP"/>
    </source>
</evidence>
<proteinExistence type="inferred from homology"/>
<reference evidence="5 6" key="1">
    <citation type="submission" date="2019-04" db="EMBL/GenBank/DDBJ databases">
        <authorList>
            <person name="Van Vliet M D."/>
        </authorList>
    </citation>
    <scope>NUCLEOTIDE SEQUENCE [LARGE SCALE GENOMIC DNA]</scope>
    <source>
        <strain evidence="5 6">F1</strain>
    </source>
</reference>
<dbReference type="PANTHER" id="PTHR42693">
    <property type="entry name" value="ARYLSULFATASE FAMILY MEMBER"/>
    <property type="match status" value="1"/>
</dbReference>
<dbReference type="InterPro" id="IPR050738">
    <property type="entry name" value="Sulfatase"/>
</dbReference>
<organism evidence="5 6">
    <name type="scientific">Pontiella desulfatans</name>
    <dbReference type="NCBI Taxonomy" id="2750659"/>
    <lineage>
        <taxon>Bacteria</taxon>
        <taxon>Pseudomonadati</taxon>
        <taxon>Kiritimatiellota</taxon>
        <taxon>Kiritimatiellia</taxon>
        <taxon>Kiritimatiellales</taxon>
        <taxon>Pontiellaceae</taxon>
        <taxon>Pontiella</taxon>
    </lineage>
</organism>
<evidence type="ECO:0000256" key="1">
    <source>
        <dbReference type="ARBA" id="ARBA00008779"/>
    </source>
</evidence>
<dbReference type="Gene3D" id="3.30.1120.10">
    <property type="match status" value="1"/>
</dbReference>
<evidence type="ECO:0000313" key="5">
    <source>
        <dbReference type="EMBL" id="VGO13553.1"/>
    </source>
</evidence>
<gene>
    <name evidence="5" type="primary">atsA_129</name>
    <name evidence="5" type="ORF">PDESU_02110</name>
</gene>
<feature type="signal peptide" evidence="3">
    <location>
        <begin position="1"/>
        <end position="21"/>
    </location>
</feature>
<dbReference type="PANTHER" id="PTHR42693:SF53">
    <property type="entry name" value="ENDO-4-O-SULFATASE"/>
    <property type="match status" value="1"/>
</dbReference>
<evidence type="ECO:0000256" key="2">
    <source>
        <dbReference type="ARBA" id="ARBA00022801"/>
    </source>
</evidence>
<dbReference type="InterPro" id="IPR017850">
    <property type="entry name" value="Alkaline_phosphatase_core_sf"/>
</dbReference>
<keyword evidence="6" id="KW-1185">Reference proteome</keyword>
<comment type="similarity">
    <text evidence="1">Belongs to the sulfatase family.</text>
</comment>
<evidence type="ECO:0000259" key="4">
    <source>
        <dbReference type="Pfam" id="PF00884"/>
    </source>
</evidence>
<dbReference type="EMBL" id="CAAHFG010000001">
    <property type="protein sequence ID" value="VGO13553.1"/>
    <property type="molecule type" value="Genomic_DNA"/>
</dbReference>
<dbReference type="InterPro" id="IPR000917">
    <property type="entry name" value="Sulfatase_N"/>
</dbReference>
<dbReference type="RefSeq" id="WP_168442147.1">
    <property type="nucleotide sequence ID" value="NZ_CAAHFG010000001.1"/>
</dbReference>
<accession>A0A6C2U0Z5</accession>